<feature type="coiled-coil region" evidence="1">
    <location>
        <begin position="150"/>
        <end position="177"/>
    </location>
</feature>
<name>A0A1J4JIW6_9EUKA</name>
<dbReference type="EMBL" id="MLAK01001112">
    <property type="protein sequence ID" value="OHS97499.1"/>
    <property type="molecule type" value="Genomic_DNA"/>
</dbReference>
<dbReference type="GeneID" id="94845442"/>
<sequence length="319" mass="37414">MTKYPFFIIQKNHYNLVKSWNDTTEPIKKWNLLQMKKKTSKNFTSLKKLDAYFADRLFKVVNNSVDRVKLPCPYSRASELFFIGRALPDSERELLNDLLDRYEILQKRIRTENSDLKGIINRQSRELVNGRSTNVKVLYEGEIYFLKLAITEANFQIEKYQKDIQKIMDAYKDAREDEEAALKREQRFVTQLATSCDIIEAQIVSMENRIDYETRKLREEESHGNQNNDNSNSDNFNSLDNFENNNEEEYNPNDNQNENVIENENDDEYERNRLNDLLLSKQMALLANGDPAKQKALSDLAALKSLPALIRDVFERVIS</sequence>
<evidence type="ECO:0000313" key="3">
    <source>
        <dbReference type="EMBL" id="OHS97499.1"/>
    </source>
</evidence>
<evidence type="ECO:0000313" key="4">
    <source>
        <dbReference type="Proteomes" id="UP000179807"/>
    </source>
</evidence>
<feature type="region of interest" description="Disordered" evidence="2">
    <location>
        <begin position="218"/>
        <end position="260"/>
    </location>
</feature>
<keyword evidence="4" id="KW-1185">Reference proteome</keyword>
<evidence type="ECO:0000256" key="1">
    <source>
        <dbReference type="SAM" id="Coils"/>
    </source>
</evidence>
<reference evidence="3" key="1">
    <citation type="submission" date="2016-10" db="EMBL/GenBank/DDBJ databases">
        <authorList>
            <person name="Benchimol M."/>
            <person name="Almeida L.G."/>
            <person name="Vasconcelos A.T."/>
            <person name="Perreira-Neves A."/>
            <person name="Rosa I.A."/>
            <person name="Tasca T."/>
            <person name="Bogo M.R."/>
            <person name="de Souza W."/>
        </authorList>
    </citation>
    <scope>NUCLEOTIDE SEQUENCE [LARGE SCALE GENOMIC DNA]</scope>
    <source>
        <strain evidence="3">K</strain>
    </source>
</reference>
<accession>A0A1J4JIW6</accession>
<dbReference type="VEuPathDB" id="TrichDB:TRFO_36288"/>
<comment type="caution">
    <text evidence="3">The sequence shown here is derived from an EMBL/GenBank/DDBJ whole genome shotgun (WGS) entry which is preliminary data.</text>
</comment>
<organism evidence="3 4">
    <name type="scientific">Tritrichomonas foetus</name>
    <dbReference type="NCBI Taxonomy" id="1144522"/>
    <lineage>
        <taxon>Eukaryota</taxon>
        <taxon>Metamonada</taxon>
        <taxon>Parabasalia</taxon>
        <taxon>Tritrichomonadida</taxon>
        <taxon>Tritrichomonadidae</taxon>
        <taxon>Tritrichomonas</taxon>
    </lineage>
</organism>
<gene>
    <name evidence="3" type="ORF">TRFO_36288</name>
</gene>
<protein>
    <submittedName>
        <fullName evidence="3">Uncharacterized protein</fullName>
    </submittedName>
</protein>
<dbReference type="AlphaFoldDB" id="A0A1J4JIW6"/>
<dbReference type="Proteomes" id="UP000179807">
    <property type="component" value="Unassembled WGS sequence"/>
</dbReference>
<proteinExistence type="predicted"/>
<feature type="compositionally biased region" description="Low complexity" evidence="2">
    <location>
        <begin position="225"/>
        <end position="244"/>
    </location>
</feature>
<evidence type="ECO:0000256" key="2">
    <source>
        <dbReference type="SAM" id="MobiDB-lite"/>
    </source>
</evidence>
<keyword evidence="1" id="KW-0175">Coiled coil</keyword>
<dbReference type="RefSeq" id="XP_068350636.1">
    <property type="nucleotide sequence ID" value="XM_068510738.1"/>
</dbReference>